<dbReference type="GO" id="GO:0005737">
    <property type="term" value="C:cytoplasm"/>
    <property type="evidence" value="ECO:0007669"/>
    <property type="project" value="TreeGrafter"/>
</dbReference>
<dbReference type="PANTHER" id="PTHR11236">
    <property type="entry name" value="AMINOBENZOATE/ANTHRANILATE SYNTHASE"/>
    <property type="match status" value="1"/>
</dbReference>
<dbReference type="EMBL" id="JAHMUF010000020">
    <property type="protein sequence ID" value="KAG7192035.1"/>
    <property type="molecule type" value="Genomic_DNA"/>
</dbReference>
<dbReference type="EC" id="2.6.1.85" evidence="4"/>
<comment type="caution">
    <text evidence="13">The sequence shown here is derived from an EMBL/GenBank/DDBJ whole genome shotgun (WGS) entry which is preliminary data.</text>
</comment>
<keyword evidence="7" id="KW-0315">Glutamine amidotransferase</keyword>
<evidence type="ECO:0000313" key="13">
    <source>
        <dbReference type="EMBL" id="KAG7192035.1"/>
    </source>
</evidence>
<dbReference type="OrthoDB" id="64220at2759"/>
<organism evidence="13 14">
    <name type="scientific">Scheffersomyces spartinae</name>
    <dbReference type="NCBI Taxonomy" id="45513"/>
    <lineage>
        <taxon>Eukaryota</taxon>
        <taxon>Fungi</taxon>
        <taxon>Dikarya</taxon>
        <taxon>Ascomycota</taxon>
        <taxon>Saccharomycotina</taxon>
        <taxon>Pichiomycetes</taxon>
        <taxon>Debaryomycetaceae</taxon>
        <taxon>Scheffersomyces</taxon>
    </lineage>
</organism>
<evidence type="ECO:0000256" key="1">
    <source>
        <dbReference type="ARBA" id="ARBA00001000"/>
    </source>
</evidence>
<dbReference type="InterPro" id="IPR015890">
    <property type="entry name" value="Chorismate_C"/>
</dbReference>
<evidence type="ECO:0000259" key="10">
    <source>
        <dbReference type="Pfam" id="PF00117"/>
    </source>
</evidence>
<dbReference type="InterPro" id="IPR006805">
    <property type="entry name" value="Anth_synth_I_N"/>
</dbReference>
<dbReference type="Pfam" id="PF00425">
    <property type="entry name" value="Chorismate_bind"/>
    <property type="match status" value="1"/>
</dbReference>
<dbReference type="InterPro" id="IPR006221">
    <property type="entry name" value="TrpG/PapA_dom"/>
</dbReference>
<dbReference type="NCBIfam" id="TIGR00566">
    <property type="entry name" value="trpG_papA"/>
    <property type="match status" value="1"/>
</dbReference>
<proteinExistence type="inferred from homology"/>
<dbReference type="Proteomes" id="UP000790833">
    <property type="component" value="Unassembled WGS sequence"/>
</dbReference>
<dbReference type="PRINTS" id="PR00097">
    <property type="entry name" value="ANTSNTHASEII"/>
</dbReference>
<protein>
    <recommendedName>
        <fullName evidence="4">aminodeoxychorismate synthase</fullName>
        <ecNumber evidence="4">2.6.1.85</ecNumber>
    </recommendedName>
    <alternativeName>
        <fullName evidence="8">Para-aminobenzoate synthase</fullName>
    </alternativeName>
    <alternativeName>
        <fullName evidence="9">p-aminobenzoic acid synthase</fullName>
    </alternativeName>
</protein>
<evidence type="ECO:0000256" key="9">
    <source>
        <dbReference type="ARBA" id="ARBA00031904"/>
    </source>
</evidence>
<keyword evidence="6" id="KW-0289">Folate biosynthesis</keyword>
<dbReference type="Pfam" id="PF04715">
    <property type="entry name" value="Anth_synt_I_N"/>
    <property type="match status" value="1"/>
</dbReference>
<dbReference type="NCBIfam" id="TIGR01823">
    <property type="entry name" value="PabB-fungal"/>
    <property type="match status" value="1"/>
</dbReference>
<evidence type="ECO:0000259" key="12">
    <source>
        <dbReference type="Pfam" id="PF04715"/>
    </source>
</evidence>
<dbReference type="PANTHER" id="PTHR11236:SF18">
    <property type="entry name" value="AMINODEOXYCHORISMATE SYNTHASE"/>
    <property type="match status" value="1"/>
</dbReference>
<dbReference type="GO" id="GO:0008153">
    <property type="term" value="P:4-aminobenzoate biosynthetic process"/>
    <property type="evidence" value="ECO:0007669"/>
    <property type="project" value="TreeGrafter"/>
</dbReference>
<evidence type="ECO:0000256" key="8">
    <source>
        <dbReference type="ARBA" id="ARBA00031329"/>
    </source>
</evidence>
<accession>A0A9P7V6X5</accession>
<keyword evidence="14" id="KW-1185">Reference proteome</keyword>
<dbReference type="InterPro" id="IPR005801">
    <property type="entry name" value="ADC_synthase"/>
</dbReference>
<feature type="domain" description="Glutamine amidotransferase" evidence="10">
    <location>
        <begin position="23"/>
        <end position="220"/>
    </location>
</feature>
<evidence type="ECO:0000256" key="3">
    <source>
        <dbReference type="ARBA" id="ARBA00005970"/>
    </source>
</evidence>
<feature type="domain" description="Anthranilate synthase component I N-terminal" evidence="12">
    <location>
        <begin position="376"/>
        <end position="446"/>
    </location>
</feature>
<dbReference type="CDD" id="cd01743">
    <property type="entry name" value="GATase1_Anthranilate_Synthase"/>
    <property type="match status" value="1"/>
</dbReference>
<dbReference type="Pfam" id="PF00117">
    <property type="entry name" value="GATase"/>
    <property type="match status" value="1"/>
</dbReference>
<dbReference type="InterPro" id="IPR019999">
    <property type="entry name" value="Anth_synth_I-like"/>
</dbReference>
<comment type="pathway">
    <text evidence="2">Cofactor biosynthesis; tetrahydrofolate biosynthesis; 4-aminobenzoate from chorismate: step 1/2.</text>
</comment>
<dbReference type="PRINTS" id="PR00096">
    <property type="entry name" value="GATASE"/>
</dbReference>
<gene>
    <name evidence="13" type="primary">PAB1_1</name>
    <name evidence="13" type="ORF">KQ657_002390</name>
</gene>
<evidence type="ECO:0000256" key="6">
    <source>
        <dbReference type="ARBA" id="ARBA00022909"/>
    </source>
</evidence>
<dbReference type="PROSITE" id="PS51273">
    <property type="entry name" value="GATASE_TYPE_1"/>
    <property type="match status" value="1"/>
</dbReference>
<evidence type="ECO:0000256" key="7">
    <source>
        <dbReference type="ARBA" id="ARBA00022962"/>
    </source>
</evidence>
<dbReference type="SUPFAM" id="SSF56322">
    <property type="entry name" value="ADC synthase"/>
    <property type="match status" value="1"/>
</dbReference>
<dbReference type="Gene3D" id="3.60.120.10">
    <property type="entry name" value="Anthranilate synthase"/>
    <property type="match status" value="1"/>
</dbReference>
<comment type="similarity">
    <text evidence="3">In the C-terminal section; belongs to the anthranilate synthase component I family.</text>
</comment>
<evidence type="ECO:0000256" key="4">
    <source>
        <dbReference type="ARBA" id="ARBA00013139"/>
    </source>
</evidence>
<dbReference type="SUPFAM" id="SSF52317">
    <property type="entry name" value="Class I glutamine amidotransferase-like"/>
    <property type="match status" value="1"/>
</dbReference>
<name>A0A9P7V6X5_9ASCO</name>
<dbReference type="Gene3D" id="3.40.50.880">
    <property type="match status" value="1"/>
</dbReference>
<dbReference type="GeneID" id="66115764"/>
<evidence type="ECO:0000259" key="11">
    <source>
        <dbReference type="Pfam" id="PF00425"/>
    </source>
</evidence>
<dbReference type="AlphaFoldDB" id="A0A9P7V6X5"/>
<evidence type="ECO:0000313" key="14">
    <source>
        <dbReference type="Proteomes" id="UP000790833"/>
    </source>
</evidence>
<feature type="domain" description="Chorismate-utilising enzyme C-terminal" evidence="11">
    <location>
        <begin position="503"/>
        <end position="785"/>
    </location>
</feature>
<reference evidence="13" key="1">
    <citation type="submission" date="2021-03" db="EMBL/GenBank/DDBJ databases">
        <authorList>
            <person name="Palmer J.M."/>
        </authorList>
    </citation>
    <scope>NUCLEOTIDE SEQUENCE</scope>
    <source>
        <strain evidence="13">ARV_011</strain>
    </source>
</reference>
<dbReference type="InterPro" id="IPR010117">
    <property type="entry name" value="PabB_fungal"/>
</dbReference>
<evidence type="ECO:0000256" key="2">
    <source>
        <dbReference type="ARBA" id="ARBA00005009"/>
    </source>
</evidence>
<dbReference type="GO" id="GO:0046820">
    <property type="term" value="F:4-amino-4-deoxychorismate synthase activity"/>
    <property type="evidence" value="ECO:0007669"/>
    <property type="project" value="UniProtKB-EC"/>
</dbReference>
<dbReference type="RefSeq" id="XP_043047586.1">
    <property type="nucleotide sequence ID" value="XM_043193160.1"/>
</dbReference>
<sequence length="794" mass="90069">MGEKFTSHSSPYKDKKLFLPMILLIDSYDSFTNNLYQLIVDSTGKEVIIIHNDSFCPEEYSQFWDTYSSLFEYIIIGPGPGHPSIQGDVGIISWIFQHYQQSKLTVVPILGICLGFQCLCHEFGNPVKRLDDIKHGQIYDIQPVDDACNLFPSIELFPSVRYHSLHAELVNDSIVPLAHCYEPHDSILMAGRHSKLPLYGVQYHPESICSSRGQDLIRSFDSIAQTYNECHRKIGDNPQLLKDLKLKKAAHENTLIPNGILEDTLKKPQVIIEKLMLSHDTYNAIDICDYIYNSEGHRANFCLYNSAAVPSEWSIIGLPTPGRSEVVSHSVDDVNKVVVSTFGDNVHVDPLQCIELSNGQSVWGILGMKMKQRYISTKLINSQVSKYHQRNFPFYGGYMGLISYEEGKFIQISKLKSLTTSTTPDMKLIFIERFILFDHKSNDWFIASVSKDFHQDNLDWCKSMINQLETADLEGTLKLNKDLIPSSVSQLSNDKIHFEFPDENIYEKQFDQCQECLHSGDSYELCLTTPLKIFLPKSIDPWDIYKVLTLHKNPAPFSCFLEFDDCSLVSSSPERFISWKSTHEDNDNDIKKVELRPIKGTVKNTPDIDLNKATALLKTPKEMGENLMIVDLIRHDLYQFLPNVQVSELMSVEEYKTAFQLVSVIQGELDPSTNNYHGLDILHNSLPPGSMTGAPKKRSVELLQDIESGQTLVGNEGGRRGIYSGVCGYWSVTDDSDWSVVIRSIFHYNQDLENSKTHNLWRIGAGGALTVLSDVKGEWEEMNVKLQSACQAFH</sequence>
<dbReference type="InterPro" id="IPR029062">
    <property type="entry name" value="Class_I_gatase-like"/>
</dbReference>
<dbReference type="GO" id="GO:0000162">
    <property type="term" value="P:L-tryptophan biosynthetic process"/>
    <property type="evidence" value="ECO:0007669"/>
    <property type="project" value="TreeGrafter"/>
</dbReference>
<dbReference type="GO" id="GO:0046656">
    <property type="term" value="P:folic acid biosynthetic process"/>
    <property type="evidence" value="ECO:0007669"/>
    <property type="project" value="UniProtKB-KW"/>
</dbReference>
<comment type="catalytic activity">
    <reaction evidence="1">
        <text>chorismate + L-glutamine = 4-amino-4-deoxychorismate + L-glutamate</text>
        <dbReference type="Rhea" id="RHEA:11672"/>
        <dbReference type="ChEBI" id="CHEBI:29748"/>
        <dbReference type="ChEBI" id="CHEBI:29985"/>
        <dbReference type="ChEBI" id="CHEBI:58359"/>
        <dbReference type="ChEBI" id="CHEBI:58406"/>
        <dbReference type="EC" id="2.6.1.85"/>
    </reaction>
</comment>
<evidence type="ECO:0000256" key="5">
    <source>
        <dbReference type="ARBA" id="ARBA00022679"/>
    </source>
</evidence>
<dbReference type="InterPro" id="IPR017926">
    <property type="entry name" value="GATASE"/>
</dbReference>
<keyword evidence="5" id="KW-0808">Transferase</keyword>